<sequence>MGASPTKNMSNKIDIGDIQNIVVTETAMGIDTEPTRPEIIYYLRRGKYYVKETGSKGYSIIVYDDQDQKIAVTVVCDTDVGPQKTVVRGGKL</sequence>
<evidence type="ECO:0000313" key="1">
    <source>
        <dbReference type="EMBL" id="NLV09319.1"/>
    </source>
</evidence>
<name>A0A847U8K8_9EURY</name>
<proteinExistence type="predicted"/>
<protein>
    <submittedName>
        <fullName evidence="1">Uncharacterized protein</fullName>
    </submittedName>
</protein>
<gene>
    <name evidence="1" type="ORF">GOC74_05160</name>
</gene>
<reference evidence="1" key="1">
    <citation type="submission" date="2019-12" db="EMBL/GenBank/DDBJ databases">
        <title>Whole-genome sequence of Halomicrobium mukohataei pws1.</title>
        <authorList>
            <person name="Verma D.K."/>
            <person name="Gopal K."/>
            <person name="Prasad E.S."/>
        </authorList>
    </citation>
    <scope>NUCLEOTIDE SEQUENCE</scope>
    <source>
        <strain evidence="1">Pws1</strain>
    </source>
</reference>
<dbReference type="Proteomes" id="UP000608662">
    <property type="component" value="Unassembled WGS sequence"/>
</dbReference>
<dbReference type="EMBL" id="WOYG01000001">
    <property type="protein sequence ID" value="NLV09319.1"/>
    <property type="molecule type" value="Genomic_DNA"/>
</dbReference>
<dbReference type="RefSeq" id="WP_170093203.1">
    <property type="nucleotide sequence ID" value="NZ_WOYG01000001.1"/>
</dbReference>
<dbReference type="AlphaFoldDB" id="A0A847U8K8"/>
<accession>A0A847U8K8</accession>
<comment type="caution">
    <text evidence="1">The sequence shown here is derived from an EMBL/GenBank/DDBJ whole genome shotgun (WGS) entry which is preliminary data.</text>
</comment>
<organism evidence="1 2">
    <name type="scientific">Halomicrobium mukohataei</name>
    <dbReference type="NCBI Taxonomy" id="57705"/>
    <lineage>
        <taxon>Archaea</taxon>
        <taxon>Methanobacteriati</taxon>
        <taxon>Methanobacteriota</taxon>
        <taxon>Stenosarchaea group</taxon>
        <taxon>Halobacteria</taxon>
        <taxon>Halobacteriales</taxon>
        <taxon>Haloarculaceae</taxon>
        <taxon>Halomicrobium</taxon>
    </lineage>
</organism>
<evidence type="ECO:0000313" key="2">
    <source>
        <dbReference type="Proteomes" id="UP000608662"/>
    </source>
</evidence>